<dbReference type="PANTHER" id="PTHR13723">
    <property type="entry name" value="ADAMTS A DISINTEGRIN AND METALLOPROTEASE WITH THROMBOSPONDIN MOTIFS PROTEASE"/>
    <property type="match status" value="1"/>
</dbReference>
<comment type="subcellular location">
    <subcellularLocation>
        <location evidence="1">Secreted</location>
    </subcellularLocation>
</comment>
<evidence type="ECO:0000313" key="4">
    <source>
        <dbReference type="EMBL" id="GIY25502.1"/>
    </source>
</evidence>
<organism evidence="4 5">
    <name type="scientific">Caerostris extrusa</name>
    <name type="common">Bark spider</name>
    <name type="synonym">Caerostris bankana</name>
    <dbReference type="NCBI Taxonomy" id="172846"/>
    <lineage>
        <taxon>Eukaryota</taxon>
        <taxon>Metazoa</taxon>
        <taxon>Ecdysozoa</taxon>
        <taxon>Arthropoda</taxon>
        <taxon>Chelicerata</taxon>
        <taxon>Arachnida</taxon>
        <taxon>Araneae</taxon>
        <taxon>Araneomorphae</taxon>
        <taxon>Entelegynae</taxon>
        <taxon>Araneoidea</taxon>
        <taxon>Araneidae</taxon>
        <taxon>Caerostris</taxon>
    </lineage>
</organism>
<evidence type="ECO:0000256" key="1">
    <source>
        <dbReference type="ARBA" id="ARBA00004613"/>
    </source>
</evidence>
<name>A0AAV4RYE4_CAEEX</name>
<dbReference type="InterPro" id="IPR000884">
    <property type="entry name" value="TSP1_rpt"/>
</dbReference>
<dbReference type="GO" id="GO:0006508">
    <property type="term" value="P:proteolysis"/>
    <property type="evidence" value="ECO:0007669"/>
    <property type="project" value="TreeGrafter"/>
</dbReference>
<dbReference type="Proteomes" id="UP001054945">
    <property type="component" value="Unassembled WGS sequence"/>
</dbReference>
<dbReference type="GO" id="GO:0031012">
    <property type="term" value="C:extracellular matrix"/>
    <property type="evidence" value="ECO:0007669"/>
    <property type="project" value="TreeGrafter"/>
</dbReference>
<dbReference type="Gene3D" id="2.20.100.10">
    <property type="entry name" value="Thrombospondin type-1 (TSP1) repeat"/>
    <property type="match status" value="1"/>
</dbReference>
<dbReference type="PANTHER" id="PTHR13723:SF281">
    <property type="entry name" value="PAPILIN"/>
    <property type="match status" value="1"/>
</dbReference>
<dbReference type="Pfam" id="PF19030">
    <property type="entry name" value="TSP1_ADAMTS"/>
    <property type="match status" value="1"/>
</dbReference>
<protein>
    <submittedName>
        <fullName evidence="4">Protein madd-4</fullName>
    </submittedName>
</protein>
<reference evidence="4 5" key="1">
    <citation type="submission" date="2021-06" db="EMBL/GenBank/DDBJ databases">
        <title>Caerostris extrusa draft genome.</title>
        <authorList>
            <person name="Kono N."/>
            <person name="Arakawa K."/>
        </authorList>
    </citation>
    <scope>NUCLEOTIDE SEQUENCE [LARGE SCALE GENOMIC DNA]</scope>
</reference>
<dbReference type="EMBL" id="BPLR01008553">
    <property type="protein sequence ID" value="GIY25502.1"/>
    <property type="molecule type" value="Genomic_DNA"/>
</dbReference>
<gene>
    <name evidence="4" type="primary">madd-4_3</name>
    <name evidence="4" type="ORF">CEXT_327211</name>
</gene>
<dbReference type="SUPFAM" id="SSF82895">
    <property type="entry name" value="TSP-1 type 1 repeat"/>
    <property type="match status" value="1"/>
</dbReference>
<keyword evidence="5" id="KW-1185">Reference proteome</keyword>
<evidence type="ECO:0000256" key="2">
    <source>
        <dbReference type="ARBA" id="ARBA00022525"/>
    </source>
</evidence>
<dbReference type="GO" id="GO:0030198">
    <property type="term" value="P:extracellular matrix organization"/>
    <property type="evidence" value="ECO:0007669"/>
    <property type="project" value="TreeGrafter"/>
</dbReference>
<dbReference type="GO" id="GO:0004222">
    <property type="term" value="F:metalloendopeptidase activity"/>
    <property type="evidence" value="ECO:0007669"/>
    <property type="project" value="TreeGrafter"/>
</dbReference>
<comment type="caution">
    <text evidence="4">The sequence shown here is derived from an EMBL/GenBank/DDBJ whole genome shotgun (WGS) entry which is preliminary data.</text>
</comment>
<dbReference type="InterPro" id="IPR036383">
    <property type="entry name" value="TSP1_rpt_sf"/>
</dbReference>
<sequence length="210" mass="23764">MRHFAEERIKSDLMVLEYEWRVGEWSKCSHSCGEKGIQLRTIECRVTVLNNATRHVPKGLCIDGGLPEPPTVRSCQLDPCPEWVTGEWSEQCTYFNSNSPFSAAPKLPVLEHRLSEEECHVRDGQQDDNPKPLRQQKASNQEKGSASTLTAKDCGRRVSGQSVPQHVEIKDFAVEECSVYGMAQKNRHHPVPAKVLHHTRRCHVVEFLPG</sequence>
<feature type="non-terminal residue" evidence="4">
    <location>
        <position position="210"/>
    </location>
</feature>
<proteinExistence type="predicted"/>
<feature type="compositionally biased region" description="Basic and acidic residues" evidence="3">
    <location>
        <begin position="121"/>
        <end position="131"/>
    </location>
</feature>
<dbReference type="InterPro" id="IPR050439">
    <property type="entry name" value="ADAMTS_ADAMTS-like"/>
</dbReference>
<feature type="region of interest" description="Disordered" evidence="3">
    <location>
        <begin position="121"/>
        <end position="157"/>
    </location>
</feature>
<evidence type="ECO:0000313" key="5">
    <source>
        <dbReference type="Proteomes" id="UP001054945"/>
    </source>
</evidence>
<evidence type="ECO:0000256" key="3">
    <source>
        <dbReference type="SAM" id="MobiDB-lite"/>
    </source>
</evidence>
<dbReference type="AlphaFoldDB" id="A0AAV4RYE4"/>
<feature type="compositionally biased region" description="Polar residues" evidence="3">
    <location>
        <begin position="136"/>
        <end position="150"/>
    </location>
</feature>
<dbReference type="SMART" id="SM00209">
    <property type="entry name" value="TSP1"/>
    <property type="match status" value="1"/>
</dbReference>
<keyword evidence="2" id="KW-0964">Secreted</keyword>
<dbReference type="GO" id="GO:0005576">
    <property type="term" value="C:extracellular region"/>
    <property type="evidence" value="ECO:0007669"/>
    <property type="project" value="UniProtKB-SubCell"/>
</dbReference>
<accession>A0AAV4RYE4</accession>
<dbReference type="PROSITE" id="PS50092">
    <property type="entry name" value="TSP1"/>
    <property type="match status" value="1"/>
</dbReference>